<name>A0A1G5AFQ7_9FIRM</name>
<dbReference type="STRING" id="1120976.SAMN03080606_00109"/>
<dbReference type="SUPFAM" id="SSF140500">
    <property type="entry name" value="BAS1536-like"/>
    <property type="match status" value="1"/>
</dbReference>
<dbReference type="Gene3D" id="4.10.280.10">
    <property type="entry name" value="Helix-loop-helix DNA-binding domain"/>
    <property type="match status" value="1"/>
</dbReference>
<keyword evidence="2" id="KW-1185">Reference proteome</keyword>
<dbReference type="InterPro" id="IPR037208">
    <property type="entry name" value="Spo0E-like_sf"/>
</dbReference>
<evidence type="ECO:0000313" key="1">
    <source>
        <dbReference type="EMBL" id="SCX76689.1"/>
    </source>
</evidence>
<proteinExistence type="predicted"/>
<dbReference type="Proteomes" id="UP000198636">
    <property type="component" value="Unassembled WGS sequence"/>
</dbReference>
<protein>
    <submittedName>
        <fullName evidence="1">Spo0E like sporulation regulatory protein</fullName>
    </submittedName>
</protein>
<reference evidence="1 2" key="1">
    <citation type="submission" date="2016-10" db="EMBL/GenBank/DDBJ databases">
        <authorList>
            <person name="de Groot N.N."/>
        </authorList>
    </citation>
    <scope>NUCLEOTIDE SEQUENCE [LARGE SCALE GENOMIC DNA]</scope>
    <source>
        <strain evidence="1 2">DSM 18978</strain>
    </source>
</reference>
<dbReference type="Pfam" id="PF09388">
    <property type="entry name" value="SpoOE-like"/>
    <property type="match status" value="1"/>
</dbReference>
<dbReference type="OrthoDB" id="1957588at2"/>
<dbReference type="InterPro" id="IPR036638">
    <property type="entry name" value="HLH_DNA-bd_sf"/>
</dbReference>
<organism evidence="1 2">
    <name type="scientific">Alkaliphilus peptidifermentans DSM 18978</name>
    <dbReference type="NCBI Taxonomy" id="1120976"/>
    <lineage>
        <taxon>Bacteria</taxon>
        <taxon>Bacillati</taxon>
        <taxon>Bacillota</taxon>
        <taxon>Clostridia</taxon>
        <taxon>Peptostreptococcales</taxon>
        <taxon>Natronincolaceae</taxon>
        <taxon>Alkaliphilus</taxon>
    </lineage>
</organism>
<evidence type="ECO:0000313" key="2">
    <source>
        <dbReference type="Proteomes" id="UP000198636"/>
    </source>
</evidence>
<dbReference type="GO" id="GO:0046983">
    <property type="term" value="F:protein dimerization activity"/>
    <property type="evidence" value="ECO:0007669"/>
    <property type="project" value="InterPro"/>
</dbReference>
<sequence>MKNLLKIESKEDIVSRVNVLRVKLNEAYEKQGNTKEVIKISQELDRYIYIAQQLKLMEKIKKENKS</sequence>
<dbReference type="GO" id="GO:0043937">
    <property type="term" value="P:regulation of sporulation"/>
    <property type="evidence" value="ECO:0007669"/>
    <property type="project" value="InterPro"/>
</dbReference>
<dbReference type="AlphaFoldDB" id="A0A1G5AFQ7"/>
<dbReference type="EMBL" id="FMUS01000001">
    <property type="protein sequence ID" value="SCX76689.1"/>
    <property type="molecule type" value="Genomic_DNA"/>
</dbReference>
<dbReference type="InterPro" id="IPR018540">
    <property type="entry name" value="Spo0E-like"/>
</dbReference>
<dbReference type="RefSeq" id="WP_091538727.1">
    <property type="nucleotide sequence ID" value="NZ_FMUS01000001.1"/>
</dbReference>
<accession>A0A1G5AFQ7</accession>
<gene>
    <name evidence="1" type="ORF">SAMN03080606_00109</name>
</gene>